<dbReference type="PANTHER" id="PTHR10677:SF16">
    <property type="entry name" value="UBIQUILIN-1"/>
    <property type="match status" value="1"/>
</dbReference>
<protein>
    <recommendedName>
        <fullName evidence="4">Ubiquitin-like domain-containing protein</fullName>
    </recommendedName>
</protein>
<dbReference type="Gene3D" id="3.10.20.90">
    <property type="entry name" value="Phosphatidylinositol 3-kinase Catalytic Subunit, Chain A, domain 1"/>
    <property type="match status" value="1"/>
</dbReference>
<feature type="domain" description="Ubiquitin-like" evidence="4">
    <location>
        <begin position="26"/>
        <end position="96"/>
    </location>
</feature>
<organism evidence="5 6">
    <name type="scientific">Phrynocephalus forsythii</name>
    <dbReference type="NCBI Taxonomy" id="171643"/>
    <lineage>
        <taxon>Eukaryota</taxon>
        <taxon>Metazoa</taxon>
        <taxon>Chordata</taxon>
        <taxon>Craniata</taxon>
        <taxon>Vertebrata</taxon>
        <taxon>Euteleostomi</taxon>
        <taxon>Lepidosauria</taxon>
        <taxon>Squamata</taxon>
        <taxon>Bifurcata</taxon>
        <taxon>Unidentata</taxon>
        <taxon>Episquamata</taxon>
        <taxon>Toxicofera</taxon>
        <taxon>Iguania</taxon>
        <taxon>Acrodonta</taxon>
        <taxon>Agamidae</taxon>
        <taxon>Agaminae</taxon>
        <taxon>Phrynocephalus</taxon>
    </lineage>
</organism>
<dbReference type="AlphaFoldDB" id="A0A9Q1AYH1"/>
<feature type="region of interest" description="Disordered" evidence="3">
    <location>
        <begin position="268"/>
        <end position="301"/>
    </location>
</feature>
<proteinExistence type="predicted"/>
<comment type="caution">
    <text evidence="5">The sequence shown here is derived from an EMBL/GenBank/DDBJ whole genome shotgun (WGS) entry which is preliminary data.</text>
</comment>
<feature type="region of interest" description="Disordered" evidence="3">
    <location>
        <begin position="202"/>
        <end position="233"/>
    </location>
</feature>
<sequence>MEAMGQDQGASPLALPAVIASNPSFLCVTAKSPKACAQFVLPEASTVREFKEEISKHFSCEPHQLVLVFFGRILKDQDTLRQCGVSDGMTVHLLIRSLKTEQEGPPQPSYGMPRTSTCAPQPADCSPTPSSVLGSWPPPERPLLPTSEMIVQKVRQVILANPEVQQLARQMPAIGHILNHRGIMRVILEKMREIVELAKSPEAIQEQKGPGDQALASLQSNTPGGDNPLRQLDHSDAQETVGPDLFAPSSPYATLAGDLHTEHLALSSQEPPMESQEGGGTLPLSSAPPSLWTHGRDEDGPFNTLPGPRGLSPPPTSVAEPLGVVGGVPAPEAARIPQLVVSLCHAYAKRLLSSLLQEAFLGPEGRGPPAQPEHLQQQVQHFSEQMQSPEVVAAMSNPRALQAWAQMEQGLQGLLAEAPVLIPWFVLRLRGLGHSAAVRPWPSETPGQGSAATE</sequence>
<dbReference type="SMART" id="SM00213">
    <property type="entry name" value="UBQ"/>
    <property type="match status" value="1"/>
</dbReference>
<evidence type="ECO:0000256" key="3">
    <source>
        <dbReference type="SAM" id="MobiDB-lite"/>
    </source>
</evidence>
<dbReference type="InterPro" id="IPR029071">
    <property type="entry name" value="Ubiquitin-like_domsf"/>
</dbReference>
<accession>A0A9Q1AYH1</accession>
<dbReference type="EMBL" id="JAPFRF010000010">
    <property type="protein sequence ID" value="KAJ7320108.1"/>
    <property type="molecule type" value="Genomic_DNA"/>
</dbReference>
<dbReference type="Pfam" id="PF23195">
    <property type="entry name" value="UBQLN1"/>
    <property type="match status" value="1"/>
</dbReference>
<feature type="region of interest" description="Disordered" evidence="3">
    <location>
        <begin position="101"/>
        <end position="135"/>
    </location>
</feature>
<reference evidence="5" key="1">
    <citation type="journal article" date="2023" name="DNA Res.">
        <title>Chromosome-level genome assembly of Phrynocephalus forsythii using third-generation DNA sequencing and Hi-C analysis.</title>
        <authorList>
            <person name="Qi Y."/>
            <person name="Zhao W."/>
            <person name="Zhao Y."/>
            <person name="Niu C."/>
            <person name="Cao S."/>
            <person name="Zhang Y."/>
        </authorList>
    </citation>
    <scope>NUCLEOTIDE SEQUENCE</scope>
    <source>
        <tissue evidence="5">Muscle</tissue>
    </source>
</reference>
<dbReference type="GO" id="GO:0005829">
    <property type="term" value="C:cytosol"/>
    <property type="evidence" value="ECO:0007669"/>
    <property type="project" value="TreeGrafter"/>
</dbReference>
<dbReference type="InterPro" id="IPR000626">
    <property type="entry name" value="Ubiquitin-like_dom"/>
</dbReference>
<dbReference type="FunFam" id="3.10.20.90:FF:000095">
    <property type="entry name" value="Ubiquilin 4"/>
    <property type="match status" value="1"/>
</dbReference>
<dbReference type="GO" id="GO:0006511">
    <property type="term" value="P:ubiquitin-dependent protein catabolic process"/>
    <property type="evidence" value="ECO:0007669"/>
    <property type="project" value="TreeGrafter"/>
</dbReference>
<evidence type="ECO:0000256" key="2">
    <source>
        <dbReference type="ARBA" id="ARBA00022490"/>
    </source>
</evidence>
<dbReference type="OrthoDB" id="9450922at2759"/>
<dbReference type="InterPro" id="IPR015496">
    <property type="entry name" value="Ubiquilin"/>
</dbReference>
<evidence type="ECO:0000313" key="6">
    <source>
        <dbReference type="Proteomes" id="UP001142489"/>
    </source>
</evidence>
<keyword evidence="2" id="KW-0963">Cytoplasm</keyword>
<keyword evidence="6" id="KW-1185">Reference proteome</keyword>
<name>A0A9Q1AYH1_9SAUR</name>
<gene>
    <name evidence="5" type="ORF">JRQ81_019619</name>
</gene>
<dbReference type="Pfam" id="PF00240">
    <property type="entry name" value="ubiquitin"/>
    <property type="match status" value="1"/>
</dbReference>
<dbReference type="Proteomes" id="UP001142489">
    <property type="component" value="Unassembled WGS sequence"/>
</dbReference>
<evidence type="ECO:0000259" key="4">
    <source>
        <dbReference type="PROSITE" id="PS50053"/>
    </source>
</evidence>
<dbReference type="PROSITE" id="PS50053">
    <property type="entry name" value="UBIQUITIN_2"/>
    <property type="match status" value="1"/>
</dbReference>
<comment type="subcellular location">
    <subcellularLocation>
        <location evidence="1">Cytoplasm</location>
    </subcellularLocation>
</comment>
<dbReference type="SUPFAM" id="SSF54236">
    <property type="entry name" value="Ubiquitin-like"/>
    <property type="match status" value="1"/>
</dbReference>
<dbReference type="GO" id="GO:0031593">
    <property type="term" value="F:polyubiquitin modification-dependent protein binding"/>
    <property type="evidence" value="ECO:0007669"/>
    <property type="project" value="TreeGrafter"/>
</dbReference>
<dbReference type="PANTHER" id="PTHR10677">
    <property type="entry name" value="UBIQUILIN"/>
    <property type="match status" value="1"/>
</dbReference>
<evidence type="ECO:0000313" key="5">
    <source>
        <dbReference type="EMBL" id="KAJ7320108.1"/>
    </source>
</evidence>
<evidence type="ECO:0000256" key="1">
    <source>
        <dbReference type="ARBA" id="ARBA00004496"/>
    </source>
</evidence>